<gene>
    <name evidence="7" type="ORF">B0I35DRAFT_77077</name>
</gene>
<name>A0A8K0SIP0_9HYPO</name>
<evidence type="ECO:0000256" key="5">
    <source>
        <dbReference type="SAM" id="MobiDB-lite"/>
    </source>
</evidence>
<dbReference type="GO" id="GO:0016020">
    <property type="term" value="C:membrane"/>
    <property type="evidence" value="ECO:0007669"/>
    <property type="project" value="UniProtKB-SubCell"/>
</dbReference>
<evidence type="ECO:0000256" key="4">
    <source>
        <dbReference type="ARBA" id="ARBA00023136"/>
    </source>
</evidence>
<feature type="transmembrane region" description="Helical" evidence="6">
    <location>
        <begin position="169"/>
        <end position="193"/>
    </location>
</feature>
<dbReference type="EMBL" id="JAGPNK010000012">
    <property type="protein sequence ID" value="KAH7310633.1"/>
    <property type="molecule type" value="Genomic_DNA"/>
</dbReference>
<feature type="compositionally biased region" description="Low complexity" evidence="5">
    <location>
        <begin position="105"/>
        <end position="144"/>
    </location>
</feature>
<evidence type="ECO:0000256" key="1">
    <source>
        <dbReference type="ARBA" id="ARBA00004167"/>
    </source>
</evidence>
<dbReference type="CDD" id="cd12087">
    <property type="entry name" value="TM_EGFR-like"/>
    <property type="match status" value="1"/>
</dbReference>
<dbReference type="GO" id="GO:0071944">
    <property type="term" value="C:cell periphery"/>
    <property type="evidence" value="ECO:0007669"/>
    <property type="project" value="UniProtKB-ARBA"/>
</dbReference>
<reference evidence="7" key="1">
    <citation type="journal article" date="2021" name="Nat. Commun.">
        <title>Genetic determinants of endophytism in the Arabidopsis root mycobiome.</title>
        <authorList>
            <person name="Mesny F."/>
            <person name="Miyauchi S."/>
            <person name="Thiergart T."/>
            <person name="Pickel B."/>
            <person name="Atanasova L."/>
            <person name="Karlsson M."/>
            <person name="Huettel B."/>
            <person name="Barry K.W."/>
            <person name="Haridas S."/>
            <person name="Chen C."/>
            <person name="Bauer D."/>
            <person name="Andreopoulos W."/>
            <person name="Pangilinan J."/>
            <person name="LaButti K."/>
            <person name="Riley R."/>
            <person name="Lipzen A."/>
            <person name="Clum A."/>
            <person name="Drula E."/>
            <person name="Henrissat B."/>
            <person name="Kohler A."/>
            <person name="Grigoriev I.V."/>
            <person name="Martin F.M."/>
            <person name="Hacquard S."/>
        </authorList>
    </citation>
    <scope>NUCLEOTIDE SEQUENCE</scope>
    <source>
        <strain evidence="7">MPI-CAGE-CH-0235</strain>
    </source>
</reference>
<evidence type="ECO:0000256" key="2">
    <source>
        <dbReference type="ARBA" id="ARBA00022692"/>
    </source>
</evidence>
<proteinExistence type="predicted"/>
<evidence type="ECO:0000256" key="3">
    <source>
        <dbReference type="ARBA" id="ARBA00022989"/>
    </source>
</evidence>
<evidence type="ECO:0008006" key="9">
    <source>
        <dbReference type="Google" id="ProtNLM"/>
    </source>
</evidence>
<dbReference type="InterPro" id="IPR051694">
    <property type="entry name" value="Immunoregulatory_rcpt-like"/>
</dbReference>
<keyword evidence="8" id="KW-1185">Reference proteome</keyword>
<dbReference type="OrthoDB" id="5390143at2759"/>
<dbReference type="Proteomes" id="UP000813444">
    <property type="component" value="Unassembled WGS sequence"/>
</dbReference>
<keyword evidence="4 6" id="KW-0472">Membrane</keyword>
<evidence type="ECO:0000313" key="7">
    <source>
        <dbReference type="EMBL" id="KAH7310633.1"/>
    </source>
</evidence>
<keyword evidence="2 6" id="KW-0812">Transmembrane</keyword>
<organism evidence="7 8">
    <name type="scientific">Stachybotrys elegans</name>
    <dbReference type="NCBI Taxonomy" id="80388"/>
    <lineage>
        <taxon>Eukaryota</taxon>
        <taxon>Fungi</taxon>
        <taxon>Dikarya</taxon>
        <taxon>Ascomycota</taxon>
        <taxon>Pezizomycotina</taxon>
        <taxon>Sordariomycetes</taxon>
        <taxon>Hypocreomycetidae</taxon>
        <taxon>Hypocreales</taxon>
        <taxon>Stachybotryaceae</taxon>
        <taxon>Stachybotrys</taxon>
    </lineage>
</organism>
<protein>
    <recommendedName>
        <fullName evidence="9">Mid2 domain-containing protein</fullName>
    </recommendedName>
</protein>
<comment type="caution">
    <text evidence="7">The sequence shown here is derived from an EMBL/GenBank/DDBJ whole genome shotgun (WGS) entry which is preliminary data.</text>
</comment>
<keyword evidence="3 6" id="KW-1133">Transmembrane helix</keyword>
<feature type="compositionally biased region" description="Basic and acidic residues" evidence="5">
    <location>
        <begin position="233"/>
        <end position="243"/>
    </location>
</feature>
<accession>A0A8K0SIP0</accession>
<feature type="region of interest" description="Disordered" evidence="5">
    <location>
        <begin position="105"/>
        <end position="161"/>
    </location>
</feature>
<feature type="region of interest" description="Disordered" evidence="5">
    <location>
        <begin position="217"/>
        <end position="243"/>
    </location>
</feature>
<sequence>MTSTRLRFSSRVALHPRHRWAQSCFVRPSPSPPTYTSLTDGAETNDGREITSFDWLVQVYDFDLERSNNFFLWMFEGGPSMQGNQSIDSLSSSFFNITNEPLSTTTSTLPTTTTTLSSTSLSTSSVDSTSSIASTSSISSTSSSPPEPTEGASDRVEDSGGASGLPTGAIAGIAVGAGLVGIAIVAFFIMWYLRLKKKEKELAMLREQTTQAWNEFQNQKPSPPVYYQPPSELMHHSRVPELQ</sequence>
<dbReference type="AlphaFoldDB" id="A0A8K0SIP0"/>
<evidence type="ECO:0000256" key="6">
    <source>
        <dbReference type="SAM" id="Phobius"/>
    </source>
</evidence>
<comment type="subcellular location">
    <subcellularLocation>
        <location evidence="1">Membrane</location>
        <topology evidence="1">Single-pass membrane protein</topology>
    </subcellularLocation>
</comment>
<evidence type="ECO:0000313" key="8">
    <source>
        <dbReference type="Proteomes" id="UP000813444"/>
    </source>
</evidence>
<dbReference type="PANTHER" id="PTHR15549">
    <property type="entry name" value="PAIRED IMMUNOGLOBULIN-LIKE TYPE 2 RECEPTOR"/>
    <property type="match status" value="1"/>
</dbReference>